<gene>
    <name evidence="1" type="ORF">EVAR_10835_1</name>
</gene>
<evidence type="ECO:0000313" key="2">
    <source>
        <dbReference type="Proteomes" id="UP000299102"/>
    </source>
</evidence>
<dbReference type="Proteomes" id="UP000299102">
    <property type="component" value="Unassembled WGS sequence"/>
</dbReference>
<keyword evidence="2" id="KW-1185">Reference proteome</keyword>
<name>A0A4C1Y5X2_EUMVA</name>
<dbReference type="AlphaFoldDB" id="A0A4C1Y5X2"/>
<evidence type="ECO:0000313" key="1">
    <source>
        <dbReference type="EMBL" id="GBP71621.1"/>
    </source>
</evidence>
<reference evidence="1 2" key="1">
    <citation type="journal article" date="2019" name="Commun. Biol.">
        <title>The bagworm genome reveals a unique fibroin gene that provides high tensile strength.</title>
        <authorList>
            <person name="Kono N."/>
            <person name="Nakamura H."/>
            <person name="Ohtoshi R."/>
            <person name="Tomita M."/>
            <person name="Numata K."/>
            <person name="Arakawa K."/>
        </authorList>
    </citation>
    <scope>NUCLEOTIDE SEQUENCE [LARGE SCALE GENOMIC DNA]</scope>
</reference>
<accession>A0A4C1Y5X2</accession>
<sequence>MVASTQGWSSTLPPSDVSISAFIGRRSRREHTKLYHKVLDGARTLRVDNILRGVILYTGCSDLEWNWTLSFRIQFMKTSLQWGIKIFTLMEVWRFK</sequence>
<organism evidence="1 2">
    <name type="scientific">Eumeta variegata</name>
    <name type="common">Bagworm moth</name>
    <name type="synonym">Eumeta japonica</name>
    <dbReference type="NCBI Taxonomy" id="151549"/>
    <lineage>
        <taxon>Eukaryota</taxon>
        <taxon>Metazoa</taxon>
        <taxon>Ecdysozoa</taxon>
        <taxon>Arthropoda</taxon>
        <taxon>Hexapoda</taxon>
        <taxon>Insecta</taxon>
        <taxon>Pterygota</taxon>
        <taxon>Neoptera</taxon>
        <taxon>Endopterygota</taxon>
        <taxon>Lepidoptera</taxon>
        <taxon>Glossata</taxon>
        <taxon>Ditrysia</taxon>
        <taxon>Tineoidea</taxon>
        <taxon>Psychidae</taxon>
        <taxon>Oiketicinae</taxon>
        <taxon>Eumeta</taxon>
    </lineage>
</organism>
<proteinExistence type="predicted"/>
<dbReference type="EMBL" id="BGZK01001114">
    <property type="protein sequence ID" value="GBP71621.1"/>
    <property type="molecule type" value="Genomic_DNA"/>
</dbReference>
<comment type="caution">
    <text evidence="1">The sequence shown here is derived from an EMBL/GenBank/DDBJ whole genome shotgun (WGS) entry which is preliminary data.</text>
</comment>
<protein>
    <submittedName>
        <fullName evidence="1">Uncharacterized protein</fullName>
    </submittedName>
</protein>